<dbReference type="Proteomes" id="UP001159364">
    <property type="component" value="Linkage Group LG06"/>
</dbReference>
<name>A0AAV8T4M9_9ROSI</name>
<proteinExistence type="inferred from homology"/>
<evidence type="ECO:0000256" key="1">
    <source>
        <dbReference type="ARBA" id="ARBA00008056"/>
    </source>
</evidence>
<organism evidence="8 9">
    <name type="scientific">Erythroxylum novogranatense</name>
    <dbReference type="NCBI Taxonomy" id="1862640"/>
    <lineage>
        <taxon>Eukaryota</taxon>
        <taxon>Viridiplantae</taxon>
        <taxon>Streptophyta</taxon>
        <taxon>Embryophyta</taxon>
        <taxon>Tracheophyta</taxon>
        <taxon>Spermatophyta</taxon>
        <taxon>Magnoliopsida</taxon>
        <taxon>eudicotyledons</taxon>
        <taxon>Gunneridae</taxon>
        <taxon>Pentapetalae</taxon>
        <taxon>rosids</taxon>
        <taxon>fabids</taxon>
        <taxon>Malpighiales</taxon>
        <taxon>Erythroxylaceae</taxon>
        <taxon>Erythroxylum</taxon>
    </lineage>
</organism>
<dbReference type="Pfam" id="PF14226">
    <property type="entry name" value="DIOX_N"/>
    <property type="match status" value="1"/>
</dbReference>
<evidence type="ECO:0000256" key="3">
    <source>
        <dbReference type="ARBA" id="ARBA00022896"/>
    </source>
</evidence>
<dbReference type="PANTHER" id="PTHR47991">
    <property type="entry name" value="OXOGLUTARATE/IRON-DEPENDENT DIOXYGENASE"/>
    <property type="match status" value="1"/>
</dbReference>
<protein>
    <recommendedName>
        <fullName evidence="7">Fe2OG dioxygenase domain-containing protein</fullName>
    </recommendedName>
</protein>
<dbReference type="Pfam" id="PF03171">
    <property type="entry name" value="2OG-FeII_Oxy"/>
    <property type="match status" value="1"/>
</dbReference>
<comment type="similarity">
    <text evidence="1 6">Belongs to the iron/ascorbate-dependent oxidoreductase family.</text>
</comment>
<dbReference type="PROSITE" id="PS51471">
    <property type="entry name" value="FE2OG_OXY"/>
    <property type="match status" value="1"/>
</dbReference>
<dbReference type="GO" id="GO:0046872">
    <property type="term" value="F:metal ion binding"/>
    <property type="evidence" value="ECO:0007669"/>
    <property type="project" value="UniProtKB-KW"/>
</dbReference>
<reference evidence="8 9" key="1">
    <citation type="submission" date="2021-09" db="EMBL/GenBank/DDBJ databases">
        <title>Genomic insights and catalytic innovation underlie evolution of tropane alkaloids biosynthesis.</title>
        <authorList>
            <person name="Wang Y.-J."/>
            <person name="Tian T."/>
            <person name="Huang J.-P."/>
            <person name="Huang S.-X."/>
        </authorList>
    </citation>
    <scope>NUCLEOTIDE SEQUENCE [LARGE SCALE GENOMIC DNA]</scope>
    <source>
        <strain evidence="8">KIB-2018</strain>
        <tissue evidence="8">Leaf</tissue>
    </source>
</reference>
<evidence type="ECO:0000256" key="5">
    <source>
        <dbReference type="ARBA" id="ARBA00023004"/>
    </source>
</evidence>
<keyword evidence="5 6" id="KW-0408">Iron</keyword>
<dbReference type="FunFam" id="2.60.120.330:FF:000001">
    <property type="entry name" value="Protein SRG1"/>
    <property type="match status" value="1"/>
</dbReference>
<feature type="domain" description="Fe2OG dioxygenase" evidence="7">
    <location>
        <begin position="210"/>
        <end position="310"/>
    </location>
</feature>
<dbReference type="InterPro" id="IPR027443">
    <property type="entry name" value="IPNS-like_sf"/>
</dbReference>
<evidence type="ECO:0000256" key="2">
    <source>
        <dbReference type="ARBA" id="ARBA00022723"/>
    </source>
</evidence>
<comment type="caution">
    <text evidence="8">The sequence shown here is derived from an EMBL/GenBank/DDBJ whole genome shotgun (WGS) entry which is preliminary data.</text>
</comment>
<keyword evidence="2 6" id="KW-0479">Metal-binding</keyword>
<keyword evidence="4 6" id="KW-0560">Oxidoreductase</keyword>
<dbReference type="GO" id="GO:0016491">
    <property type="term" value="F:oxidoreductase activity"/>
    <property type="evidence" value="ECO:0007669"/>
    <property type="project" value="UniProtKB-KW"/>
</dbReference>
<gene>
    <name evidence="8" type="ORF">K2173_001385</name>
</gene>
<dbReference type="EMBL" id="JAIWQS010000006">
    <property type="protein sequence ID" value="KAJ8761329.1"/>
    <property type="molecule type" value="Genomic_DNA"/>
</dbReference>
<dbReference type="InterPro" id="IPR044861">
    <property type="entry name" value="IPNS-like_FE2OG_OXY"/>
</dbReference>
<dbReference type="InterPro" id="IPR005123">
    <property type="entry name" value="Oxoglu/Fe-dep_dioxygenase_dom"/>
</dbReference>
<dbReference type="AlphaFoldDB" id="A0AAV8T4M9"/>
<evidence type="ECO:0000259" key="7">
    <source>
        <dbReference type="PROSITE" id="PS51471"/>
    </source>
</evidence>
<evidence type="ECO:0000313" key="8">
    <source>
        <dbReference type="EMBL" id="KAJ8761329.1"/>
    </source>
</evidence>
<dbReference type="InterPro" id="IPR026992">
    <property type="entry name" value="DIOX_N"/>
</dbReference>
<evidence type="ECO:0000256" key="4">
    <source>
        <dbReference type="ARBA" id="ARBA00023002"/>
    </source>
</evidence>
<dbReference type="GO" id="GO:0031418">
    <property type="term" value="F:L-ascorbic acid binding"/>
    <property type="evidence" value="ECO:0007669"/>
    <property type="project" value="UniProtKB-KW"/>
</dbReference>
<keyword evidence="9" id="KW-1185">Reference proteome</keyword>
<dbReference type="SUPFAM" id="SSF51197">
    <property type="entry name" value="Clavaminate synthase-like"/>
    <property type="match status" value="1"/>
</dbReference>
<keyword evidence="3" id="KW-0847">Vitamin C</keyword>
<evidence type="ECO:0000256" key="6">
    <source>
        <dbReference type="RuleBase" id="RU003682"/>
    </source>
</evidence>
<dbReference type="InterPro" id="IPR050295">
    <property type="entry name" value="Plant_2OG-oxidoreductases"/>
</dbReference>
<accession>A0AAV8T4M9</accession>
<evidence type="ECO:0000313" key="9">
    <source>
        <dbReference type="Proteomes" id="UP001159364"/>
    </source>
</evidence>
<sequence length="366" mass="42116">MESSSGVEEPVNFGRSIIVPSVQELVKESILKIPPRYARPEQEPVTASEDGSVSSVPIVDLERLEVDDSVGSELHRLHAACKDWGFFQVVNHKVSNTLLENFRMEVENFFKLPFEEKQQLWQQPDNHEGFGQLFVISEEQKLDWCDMFFITTLPTDLRRKELFDKLPPNLRCTLEAYCTEMRKLAMRILDYMAKALKMEAHEMKDLFSDGVQTVRMNYYPTCPQPDKAIGLTPHSDADALTILFQLNETEGLQIRKEERWIPVRVLPNAFVVNVGDMMEIFSNGIYRSIEHRAIVNSAKERLSVATFHSPKLSTLLGPAPSIIDSDNPAVFRQMPLEKYFKEFFSRKLNGKSYVDFMRITDDDKVL</sequence>
<dbReference type="Gene3D" id="2.60.120.330">
    <property type="entry name" value="B-lactam Antibiotic, Isopenicillin N Synthase, Chain"/>
    <property type="match status" value="1"/>
</dbReference>